<dbReference type="SUPFAM" id="SSF53448">
    <property type="entry name" value="Nucleotide-diphospho-sugar transferases"/>
    <property type="match status" value="1"/>
</dbReference>
<dbReference type="Gene3D" id="3.90.550.10">
    <property type="entry name" value="Spore Coat Polysaccharide Biosynthesis Protein SpsA, Chain A"/>
    <property type="match status" value="1"/>
</dbReference>
<evidence type="ECO:0000313" key="5">
    <source>
        <dbReference type="Proteomes" id="UP000194286"/>
    </source>
</evidence>
<protein>
    <submittedName>
        <fullName evidence="4">Choline kinase</fullName>
    </submittedName>
</protein>
<dbReference type="Pfam" id="PF00483">
    <property type="entry name" value="NTP_transferase"/>
    <property type="match status" value="1"/>
</dbReference>
<accession>A0A1Y2UMR3</accession>
<comment type="caution">
    <text evidence="4">The sequence shown here is derived from an EMBL/GenBank/DDBJ whole genome shotgun (WGS) entry which is preliminary data.</text>
</comment>
<dbReference type="AlphaFoldDB" id="A0A1Y2UMR3"/>
<gene>
    <name evidence="4" type="ORF">BHL82_06500</name>
</gene>
<evidence type="ECO:0000256" key="2">
    <source>
        <dbReference type="ARBA" id="ARBA00022695"/>
    </source>
</evidence>
<proteinExistence type="predicted"/>
<dbReference type="PANTHER" id="PTHR43584:SF5">
    <property type="entry name" value="PROTEIN LICC"/>
    <property type="match status" value="1"/>
</dbReference>
<keyword evidence="1" id="KW-0808">Transferase</keyword>
<feature type="domain" description="Nucleotidyl transferase" evidence="3">
    <location>
        <begin position="7"/>
        <end position="111"/>
    </location>
</feature>
<keyword evidence="2" id="KW-0548">Nucleotidyltransferase</keyword>
<organism evidence="4 5">
    <name type="scientific">Limosilactobacillus reuteri</name>
    <name type="common">Lactobacillus reuteri</name>
    <dbReference type="NCBI Taxonomy" id="1598"/>
    <lineage>
        <taxon>Bacteria</taxon>
        <taxon>Bacillati</taxon>
        <taxon>Bacillota</taxon>
        <taxon>Bacilli</taxon>
        <taxon>Lactobacillales</taxon>
        <taxon>Lactobacillaceae</taxon>
        <taxon>Limosilactobacillus</taxon>
    </lineage>
</organism>
<reference evidence="4 5" key="1">
    <citation type="submission" date="2016-09" db="EMBL/GenBank/DDBJ databases">
        <title>Lactobacillus reuteri KLR3005, genome sequencing and assembly.</title>
        <authorList>
            <person name="Lee J.-Y."/>
            <person name="Kim E.B."/>
            <person name="Choi Y.-J."/>
        </authorList>
    </citation>
    <scope>NUCLEOTIDE SEQUENCE [LARGE SCALE GENOMIC DNA]</scope>
    <source>
        <strain evidence="4 5">KLR3005</strain>
    </source>
</reference>
<dbReference type="CDD" id="cd02523">
    <property type="entry name" value="PC_cytidylyltransferase"/>
    <property type="match status" value="1"/>
</dbReference>
<dbReference type="Proteomes" id="UP000194286">
    <property type="component" value="Unassembled WGS sequence"/>
</dbReference>
<dbReference type="InterPro" id="IPR050065">
    <property type="entry name" value="GlmU-like"/>
</dbReference>
<name>A0A1Y2UMR3_LIMRT</name>
<dbReference type="InterPro" id="IPR005835">
    <property type="entry name" value="NTP_transferase_dom"/>
</dbReference>
<dbReference type="EMBL" id="MIMU01000091">
    <property type="protein sequence ID" value="OTA84682.1"/>
    <property type="molecule type" value="Genomic_DNA"/>
</dbReference>
<dbReference type="GO" id="GO:0016301">
    <property type="term" value="F:kinase activity"/>
    <property type="evidence" value="ECO:0007669"/>
    <property type="project" value="UniProtKB-KW"/>
</dbReference>
<evidence type="ECO:0000256" key="1">
    <source>
        <dbReference type="ARBA" id="ARBA00022679"/>
    </source>
</evidence>
<keyword evidence="4" id="KW-0418">Kinase</keyword>
<dbReference type="PANTHER" id="PTHR43584">
    <property type="entry name" value="NUCLEOTIDYL TRANSFERASE"/>
    <property type="match status" value="1"/>
</dbReference>
<dbReference type="RefSeq" id="WP_086135965.1">
    <property type="nucleotide sequence ID" value="NZ_CP051129.1"/>
</dbReference>
<dbReference type="GO" id="GO:0016779">
    <property type="term" value="F:nucleotidyltransferase activity"/>
    <property type="evidence" value="ECO:0007669"/>
    <property type="project" value="UniProtKB-KW"/>
</dbReference>
<sequence length="237" mass="27666">MPKIDNAIIMAAGFGTRMRPLTYTTPKPLVEINGKPMIESVIEGLHKNDIYDITIVVGYLADKFKYLPRKYKQITLVTNPYYDKYNNISSLYVVRNQLKNTIILDGDQIINNSSILNKNFDSSGYAGSLINKWSDEWIMHTDKNGIVKECDRDGGDQGWRLYSLSKWTKSDSTKLRKYLEIEFEQKKQHDIYWDDVPMFKHFSEFQLKVQPINSNDIIEVDSIEQLKMLDSKYQTLR</sequence>
<evidence type="ECO:0000313" key="4">
    <source>
        <dbReference type="EMBL" id="OTA84682.1"/>
    </source>
</evidence>
<evidence type="ECO:0000259" key="3">
    <source>
        <dbReference type="Pfam" id="PF00483"/>
    </source>
</evidence>
<dbReference type="InterPro" id="IPR029044">
    <property type="entry name" value="Nucleotide-diphossugar_trans"/>
</dbReference>